<keyword evidence="3 8" id="KW-1133">Transmembrane helix</keyword>
<name>A0A816SC77_9BILA</name>
<dbReference type="PROSITE" id="PS50262">
    <property type="entry name" value="G_PROTEIN_RECEP_F1_2"/>
    <property type="match status" value="1"/>
</dbReference>
<proteinExistence type="predicted"/>
<comment type="subcellular location">
    <subcellularLocation>
        <location evidence="1">Membrane</location>
        <topology evidence="1">Multi-pass membrane protein</topology>
    </subcellularLocation>
</comment>
<evidence type="ECO:0000256" key="3">
    <source>
        <dbReference type="ARBA" id="ARBA00022989"/>
    </source>
</evidence>
<comment type="caution">
    <text evidence="11">The sequence shown here is derived from an EMBL/GenBank/DDBJ whole genome shotgun (WGS) entry which is preliminary data.</text>
</comment>
<evidence type="ECO:0000256" key="8">
    <source>
        <dbReference type="SAM" id="Phobius"/>
    </source>
</evidence>
<evidence type="ECO:0000313" key="15">
    <source>
        <dbReference type="Proteomes" id="UP000663856"/>
    </source>
</evidence>
<evidence type="ECO:0000256" key="2">
    <source>
        <dbReference type="ARBA" id="ARBA00022692"/>
    </source>
</evidence>
<evidence type="ECO:0000256" key="4">
    <source>
        <dbReference type="ARBA" id="ARBA00023040"/>
    </source>
</evidence>
<keyword evidence="2 8" id="KW-0812">Transmembrane</keyword>
<evidence type="ECO:0000313" key="11">
    <source>
        <dbReference type="EMBL" id="CAF2083482.1"/>
    </source>
</evidence>
<evidence type="ECO:0000256" key="5">
    <source>
        <dbReference type="ARBA" id="ARBA00023136"/>
    </source>
</evidence>
<evidence type="ECO:0000256" key="7">
    <source>
        <dbReference type="ARBA" id="ARBA00023224"/>
    </source>
</evidence>
<dbReference type="EMBL" id="CAJNRG010004318">
    <property type="protein sequence ID" value="CAF2065151.1"/>
    <property type="molecule type" value="Genomic_DNA"/>
</dbReference>
<gene>
    <name evidence="13" type="ORF">GIL414_LOCUS14692</name>
    <name evidence="12" type="ORF">OVN521_LOCUS7635</name>
    <name evidence="14" type="ORF">UXM345_LOCUS26389</name>
    <name evidence="11" type="ORF">WKI299_LOCUS16655</name>
    <name evidence="10" type="ORF">XDN619_LOCUS11352</name>
</gene>
<dbReference type="CDD" id="cd00637">
    <property type="entry name" value="7tm_classA_rhodopsin-like"/>
    <property type="match status" value="1"/>
</dbReference>
<dbReference type="PANTHER" id="PTHR24243">
    <property type="entry name" value="G-PROTEIN COUPLED RECEPTOR"/>
    <property type="match status" value="1"/>
</dbReference>
<feature type="transmembrane region" description="Helical" evidence="8">
    <location>
        <begin position="359"/>
        <end position="380"/>
    </location>
</feature>
<dbReference type="Proteomes" id="UP000663887">
    <property type="component" value="Unassembled WGS sequence"/>
</dbReference>
<dbReference type="EMBL" id="CAJOBJ010006274">
    <property type="protein sequence ID" value="CAF4056090.1"/>
    <property type="molecule type" value="Genomic_DNA"/>
</dbReference>
<evidence type="ECO:0000256" key="1">
    <source>
        <dbReference type="ARBA" id="ARBA00004141"/>
    </source>
</evidence>
<feature type="transmembrane region" description="Helical" evidence="8">
    <location>
        <begin position="140"/>
        <end position="161"/>
    </location>
</feature>
<dbReference type="Proteomes" id="UP000663856">
    <property type="component" value="Unassembled WGS sequence"/>
</dbReference>
<dbReference type="EMBL" id="CAJOBG010000848">
    <property type="protein sequence ID" value="CAF3865706.1"/>
    <property type="molecule type" value="Genomic_DNA"/>
</dbReference>
<dbReference type="GO" id="GO:0005886">
    <property type="term" value="C:plasma membrane"/>
    <property type="evidence" value="ECO:0007669"/>
    <property type="project" value="TreeGrafter"/>
</dbReference>
<keyword evidence="6" id="KW-0675">Receptor</keyword>
<evidence type="ECO:0000313" key="16">
    <source>
        <dbReference type="Proteomes" id="UP000663866"/>
    </source>
</evidence>
<dbReference type="Proteomes" id="UP000663842">
    <property type="component" value="Unassembled WGS sequence"/>
</dbReference>
<organism evidence="11 15">
    <name type="scientific">Rotaria magnacalcarata</name>
    <dbReference type="NCBI Taxonomy" id="392030"/>
    <lineage>
        <taxon>Eukaryota</taxon>
        <taxon>Metazoa</taxon>
        <taxon>Spiralia</taxon>
        <taxon>Gnathifera</taxon>
        <taxon>Rotifera</taxon>
        <taxon>Eurotatoria</taxon>
        <taxon>Bdelloidea</taxon>
        <taxon>Philodinida</taxon>
        <taxon>Philodinidae</taxon>
        <taxon>Rotaria</taxon>
    </lineage>
</organism>
<evidence type="ECO:0000313" key="10">
    <source>
        <dbReference type="EMBL" id="CAF2065151.1"/>
    </source>
</evidence>
<dbReference type="PANTHER" id="PTHR24243:SF233">
    <property type="entry name" value="THYROTROPIN-RELEASING HORMONE RECEPTOR"/>
    <property type="match status" value="1"/>
</dbReference>
<dbReference type="GO" id="GO:0004930">
    <property type="term" value="F:G protein-coupled receptor activity"/>
    <property type="evidence" value="ECO:0007669"/>
    <property type="project" value="UniProtKB-KW"/>
</dbReference>
<keyword evidence="5 8" id="KW-0472">Membrane</keyword>
<evidence type="ECO:0000313" key="12">
    <source>
        <dbReference type="EMBL" id="CAF3865706.1"/>
    </source>
</evidence>
<dbReference type="AlphaFoldDB" id="A0A816SC77"/>
<evidence type="ECO:0000259" key="9">
    <source>
        <dbReference type="PROSITE" id="PS50262"/>
    </source>
</evidence>
<evidence type="ECO:0000313" key="13">
    <source>
        <dbReference type="EMBL" id="CAF4056090.1"/>
    </source>
</evidence>
<dbReference type="Proteomes" id="UP000681720">
    <property type="component" value="Unassembled WGS sequence"/>
</dbReference>
<feature type="domain" description="G-protein coupled receptors family 1 profile" evidence="9">
    <location>
        <begin position="39"/>
        <end position="368"/>
    </location>
</feature>
<dbReference type="Gene3D" id="1.20.1070.10">
    <property type="entry name" value="Rhodopsin 7-helix transmembrane proteins"/>
    <property type="match status" value="1"/>
</dbReference>
<dbReference type="InterPro" id="IPR017452">
    <property type="entry name" value="GPCR_Rhodpsn_7TM"/>
</dbReference>
<reference evidence="11" key="1">
    <citation type="submission" date="2021-02" db="EMBL/GenBank/DDBJ databases">
        <authorList>
            <person name="Nowell W R."/>
        </authorList>
    </citation>
    <scope>NUCLEOTIDE SEQUENCE</scope>
</reference>
<feature type="transmembrane region" description="Helical" evidence="8">
    <location>
        <begin position="323"/>
        <end position="347"/>
    </location>
</feature>
<protein>
    <recommendedName>
        <fullName evidence="9">G-protein coupled receptors family 1 profile domain-containing protein</fullName>
    </recommendedName>
</protein>
<dbReference type="EMBL" id="CAJOBF010005381">
    <property type="protein sequence ID" value="CAF4172987.1"/>
    <property type="molecule type" value="Genomic_DNA"/>
</dbReference>
<feature type="transmembrane region" description="Helical" evidence="8">
    <location>
        <begin position="23"/>
        <end position="47"/>
    </location>
</feature>
<keyword evidence="7" id="KW-0807">Transducer</keyword>
<feature type="transmembrane region" description="Helical" evidence="8">
    <location>
        <begin position="181"/>
        <end position="203"/>
    </location>
</feature>
<keyword evidence="16" id="KW-1185">Reference proteome</keyword>
<dbReference type="SUPFAM" id="SSF81321">
    <property type="entry name" value="Family A G protein-coupled receptor-like"/>
    <property type="match status" value="1"/>
</dbReference>
<evidence type="ECO:0000313" key="14">
    <source>
        <dbReference type="EMBL" id="CAF4172987.1"/>
    </source>
</evidence>
<feature type="transmembrane region" description="Helical" evidence="8">
    <location>
        <begin position="59"/>
        <end position="80"/>
    </location>
</feature>
<keyword evidence="4" id="KW-0297">G-protein coupled receptor</keyword>
<evidence type="ECO:0000256" key="6">
    <source>
        <dbReference type="ARBA" id="ARBA00023170"/>
    </source>
</evidence>
<sequence length="440" mass="50329">MNFGMNNTTTAGLIHVHIPSLRILIAFLCLALYLFGYTGCILSIVTFSSKKLRQHSTGFLFFVMAFVDIFNLVASLQYFLDAIYQIKVYNLSIHWCRFFTIVNYELYFGFSWVLVFISVDRWIKVEWPTKSQTLCTRKRFIHLCLIALFSSLVQNVTYTLLCFNEECAQKNIFCEILIHVIYISIYMVIPIAIILLSISRTCLITMHLKKRFRTNTQQQTKVTSNARLLKLDIVVHSNNNNLDENMNSTIVTTHLSNSLISSPSTTTTNTATATITNTATATTTNTATATTNNTNGIHRLNSRNRATKFSKLRRRRSRLDAQMVILISINVAPFIIVHIITEIAYLFERYSAFVAQSTVAQLLIVVVYLSWYLISATRFYTNCLLSRIYREEFLNRLKMLRHGCKPRIIIVGQVQSRRNSSRFYVGSATNGVEGTLSPIN</sequence>
<feature type="transmembrane region" description="Helical" evidence="8">
    <location>
        <begin position="100"/>
        <end position="119"/>
    </location>
</feature>
<dbReference type="EMBL" id="CAJNRF010006657">
    <property type="protein sequence ID" value="CAF2083482.1"/>
    <property type="molecule type" value="Genomic_DNA"/>
</dbReference>
<dbReference type="Proteomes" id="UP000663866">
    <property type="component" value="Unassembled WGS sequence"/>
</dbReference>
<accession>A0A816SC77</accession>